<dbReference type="HOGENOM" id="CLU_731260_0_0_10"/>
<keyword evidence="1" id="KW-0732">Signal</keyword>
<dbReference type="RefSeq" id="WP_013631526.1">
    <property type="nucleotide sequence ID" value="NC_015177.1"/>
</dbReference>
<feature type="chain" id="PRO_5003260122" description="DUF5017 domain-containing protein" evidence="1">
    <location>
        <begin position="20"/>
        <end position="385"/>
    </location>
</feature>
<protein>
    <recommendedName>
        <fullName evidence="4">DUF5017 domain-containing protein</fullName>
    </recommendedName>
</protein>
<dbReference type="Proteomes" id="UP000000310">
    <property type="component" value="Chromosome"/>
</dbReference>
<evidence type="ECO:0000256" key="1">
    <source>
        <dbReference type="SAM" id="SignalP"/>
    </source>
</evidence>
<dbReference type="OrthoDB" id="1013052at2"/>
<dbReference type="eggNOG" id="ENOG502ZBRY">
    <property type="taxonomic scope" value="Bacteria"/>
</dbReference>
<reference evidence="2 3" key="1">
    <citation type="journal article" date="2011" name="Stand. Genomic Sci.">
        <title>Complete genome sequence of the gliding, heparinolytic Pedobacter saltans type strain (113).</title>
        <authorList>
            <person name="Liolios K."/>
            <person name="Sikorski J."/>
            <person name="Lu M."/>
            <person name="Nolan M."/>
            <person name="Lapidus A."/>
            <person name="Lucas S."/>
            <person name="Hammon N."/>
            <person name="Deshpande S."/>
            <person name="Cheng J.F."/>
            <person name="Tapia R."/>
            <person name="Han C."/>
            <person name="Goodwin L."/>
            <person name="Pitluck S."/>
            <person name="Huntemann M."/>
            <person name="Ivanova N."/>
            <person name="Pagani I."/>
            <person name="Mavromatis K."/>
            <person name="Ovchinikova G."/>
            <person name="Pati A."/>
            <person name="Chen A."/>
            <person name="Palaniappan K."/>
            <person name="Land M."/>
            <person name="Hauser L."/>
            <person name="Brambilla E.M."/>
            <person name="Kotsyurbenko O."/>
            <person name="Rohde M."/>
            <person name="Tindall B.J."/>
            <person name="Abt B."/>
            <person name="Goker M."/>
            <person name="Detter J.C."/>
            <person name="Woyke T."/>
            <person name="Bristow J."/>
            <person name="Eisen J.A."/>
            <person name="Markowitz V."/>
            <person name="Hugenholtz P."/>
            <person name="Klenk H.P."/>
            <person name="Kyrpides N.C."/>
        </authorList>
    </citation>
    <scope>NUCLEOTIDE SEQUENCE [LARGE SCALE GENOMIC DNA]</scope>
    <source>
        <strain evidence="3">ATCC 51119 / DSM 12145 / JCM 21818 / LMG 10337 / NBRC 100064 / NCIMB 13643</strain>
    </source>
</reference>
<dbReference type="EMBL" id="CP002545">
    <property type="protein sequence ID" value="ADY51023.1"/>
    <property type="molecule type" value="Genomic_DNA"/>
</dbReference>
<evidence type="ECO:0008006" key="4">
    <source>
        <dbReference type="Google" id="ProtNLM"/>
    </source>
</evidence>
<organism evidence="2 3">
    <name type="scientific">Pseudopedobacter saltans (strain ATCC 51119 / DSM 12145 / JCM 21818 / CCUG 39354 / LMG 10337 / NBRC 100064 / NCIMB 13643)</name>
    <name type="common">Pedobacter saltans</name>
    <dbReference type="NCBI Taxonomy" id="762903"/>
    <lineage>
        <taxon>Bacteria</taxon>
        <taxon>Pseudomonadati</taxon>
        <taxon>Bacteroidota</taxon>
        <taxon>Sphingobacteriia</taxon>
        <taxon>Sphingobacteriales</taxon>
        <taxon>Sphingobacteriaceae</taxon>
        <taxon>Pseudopedobacter</taxon>
    </lineage>
</organism>
<feature type="signal peptide" evidence="1">
    <location>
        <begin position="1"/>
        <end position="19"/>
    </location>
</feature>
<gene>
    <name evidence="2" type="ordered locus">Pedsa_0441</name>
</gene>
<dbReference type="KEGG" id="psn:Pedsa_0441"/>
<dbReference type="PROSITE" id="PS51257">
    <property type="entry name" value="PROKAR_LIPOPROTEIN"/>
    <property type="match status" value="1"/>
</dbReference>
<reference evidence="3" key="2">
    <citation type="submission" date="2011-02" db="EMBL/GenBank/DDBJ databases">
        <title>The complete genome of Pedobacter saltans DSM 12145.</title>
        <authorList>
            <consortium name="US DOE Joint Genome Institute (JGI-PGF)"/>
            <person name="Lucas S."/>
            <person name="Copeland A."/>
            <person name="Lapidus A."/>
            <person name="Bruce D."/>
            <person name="Goodwin L."/>
            <person name="Pitluck S."/>
            <person name="Kyrpides N."/>
            <person name="Mavromatis K."/>
            <person name="Pagani I."/>
            <person name="Ivanova N."/>
            <person name="Ovchinnikova G."/>
            <person name="Lu M."/>
            <person name="Detter J.C."/>
            <person name="Han C."/>
            <person name="Land M."/>
            <person name="Hauser L."/>
            <person name="Markowitz V."/>
            <person name="Cheng J.-F."/>
            <person name="Hugenholtz P."/>
            <person name="Woyke T."/>
            <person name="Wu D."/>
            <person name="Tindall B."/>
            <person name="Pomrenke H.G."/>
            <person name="Brambilla E."/>
            <person name="Klenk H.-P."/>
            <person name="Eisen J.A."/>
        </authorList>
    </citation>
    <scope>NUCLEOTIDE SEQUENCE [LARGE SCALE GENOMIC DNA]</scope>
    <source>
        <strain evidence="3">ATCC 51119 / DSM 12145 / JCM 21818 / LMG 10337 / NBRC 100064 / NCIMB 13643</strain>
    </source>
</reference>
<accession>F0S5V2</accession>
<dbReference type="STRING" id="762903.Pedsa_0441"/>
<dbReference type="AlphaFoldDB" id="F0S5V2"/>
<keyword evidence="3" id="KW-1185">Reference proteome</keyword>
<name>F0S5V2_PSESL</name>
<proteinExistence type="predicted"/>
<evidence type="ECO:0000313" key="3">
    <source>
        <dbReference type="Proteomes" id="UP000000310"/>
    </source>
</evidence>
<sequence>MKKIFNIAALIATIALAQACDPMKDTYAELDINKIDRAGVREMTLELTDADYSTFKKSSGYTEKNKAFSSEDSAKILIPELLNSKYKYLEETSTINVTYNLNNVNTKMNPTVGHTLTMADYLAVNGATNGQPSVPKFTTLNSASSIIKAAEAINKTPKNGDVLQLTFAWNSKPVKDSTATVLYFDGAWAIAYTLLATDYTIMTQANSNFSSAAVANTFIPIFIANKFPYSVVEGSIQPVLYTMYNGTGNPTTTEVCLLKYVSGKWIVINGTVKYASKFAVKSGKWVPDNTIKHKLITDDYKITIAGLSKTELPTASENIAKYGNFDMRYWNDQQIEKYLGLFAGVRFPDAITDQKCELTYVTFSPSATLVKVFVKNAEGKFEIIK</sequence>
<evidence type="ECO:0000313" key="2">
    <source>
        <dbReference type="EMBL" id="ADY51023.1"/>
    </source>
</evidence>